<dbReference type="CDD" id="cd00110">
    <property type="entry name" value="LamG"/>
    <property type="match status" value="1"/>
</dbReference>
<feature type="non-terminal residue" evidence="3">
    <location>
        <position position="1"/>
    </location>
</feature>
<feature type="domain" description="DUF1549" evidence="2">
    <location>
        <begin position="2"/>
        <end position="103"/>
    </location>
</feature>
<dbReference type="Pfam" id="PF07583">
    <property type="entry name" value="PSCyt2"/>
    <property type="match status" value="1"/>
</dbReference>
<dbReference type="Pfam" id="PF13385">
    <property type="entry name" value="Laminin_G_3"/>
    <property type="match status" value="1"/>
</dbReference>
<dbReference type="InterPro" id="IPR011444">
    <property type="entry name" value="DUF1549"/>
</dbReference>
<dbReference type="PANTHER" id="PTHR35889:SF3">
    <property type="entry name" value="F-BOX DOMAIN-CONTAINING PROTEIN"/>
    <property type="match status" value="1"/>
</dbReference>
<dbReference type="Gene3D" id="2.60.120.200">
    <property type="match status" value="1"/>
</dbReference>
<feature type="region of interest" description="Disordered" evidence="1">
    <location>
        <begin position="106"/>
        <end position="133"/>
    </location>
</feature>
<feature type="non-terminal residue" evidence="3">
    <location>
        <position position="429"/>
    </location>
</feature>
<accession>A0A382K5J9</accession>
<evidence type="ECO:0000259" key="2">
    <source>
        <dbReference type="Pfam" id="PF07583"/>
    </source>
</evidence>
<sequence length="429" mass="47183">VRALDRNQPFDQFTIEQLAGDLLPEASDEQRLATGFHRNAPQARGQTYPVEEYRIKGVVDRVNTIGRVWLGLTLDCAECHDHKFDPITQRDYYSILAIFNNVEHSGSGHGQGGPTMKYKLPPPKQDPSRAAERKRLEEELALARKALPKPSSIQDQHVVGKWEGHAVLDDPQKYSLTADLTISAKIRTRQTVADLVSKYDWRGKQRGYVFGIGGEGDKGSVPGHLFFWVSSRAESFNGVTVYGSQPVNDGKEHVVAVEFVAGKSVRLFVDGIEDKAAKTSGAPPPFIAKSSRPLAIGSGYNSSPKANAYRFEGKLSEVRLSGRAVGDQISIGAAGKKVDELQAKLRKLEDQKGAPKVVDAVPVMRERAKPRDTFIHLRGSFLNKGDQVSPSVPELFAVSKESQPGNRLEFARWLVGGKNPLVARVVVNR</sequence>
<proteinExistence type="predicted"/>
<organism evidence="3">
    <name type="scientific">marine metagenome</name>
    <dbReference type="NCBI Taxonomy" id="408172"/>
    <lineage>
        <taxon>unclassified sequences</taxon>
        <taxon>metagenomes</taxon>
        <taxon>ecological metagenomes</taxon>
    </lineage>
</organism>
<dbReference type="SUPFAM" id="SSF49899">
    <property type="entry name" value="Concanavalin A-like lectins/glucanases"/>
    <property type="match status" value="1"/>
</dbReference>
<name>A0A382K5J9_9ZZZZ</name>
<dbReference type="InterPro" id="IPR013320">
    <property type="entry name" value="ConA-like_dom_sf"/>
</dbReference>
<dbReference type="InterPro" id="IPR001791">
    <property type="entry name" value="Laminin_G"/>
</dbReference>
<protein>
    <recommendedName>
        <fullName evidence="2">DUF1549 domain-containing protein</fullName>
    </recommendedName>
</protein>
<evidence type="ECO:0000256" key="1">
    <source>
        <dbReference type="SAM" id="MobiDB-lite"/>
    </source>
</evidence>
<dbReference type="PANTHER" id="PTHR35889">
    <property type="entry name" value="CYCLOINULO-OLIGOSACCHARIDE FRUCTANOTRANSFERASE-RELATED"/>
    <property type="match status" value="1"/>
</dbReference>
<gene>
    <name evidence="3" type="ORF">METZ01_LOCUS270785</name>
</gene>
<dbReference type="AlphaFoldDB" id="A0A382K5J9"/>
<reference evidence="3" key="1">
    <citation type="submission" date="2018-05" db="EMBL/GenBank/DDBJ databases">
        <authorList>
            <person name="Lanie J.A."/>
            <person name="Ng W.-L."/>
            <person name="Kazmierczak K.M."/>
            <person name="Andrzejewski T.M."/>
            <person name="Davidsen T.M."/>
            <person name="Wayne K.J."/>
            <person name="Tettelin H."/>
            <person name="Glass J.I."/>
            <person name="Rusch D."/>
            <person name="Podicherti R."/>
            <person name="Tsui H.-C.T."/>
            <person name="Winkler M.E."/>
        </authorList>
    </citation>
    <scope>NUCLEOTIDE SEQUENCE</scope>
</reference>
<dbReference type="EMBL" id="UINC01077635">
    <property type="protein sequence ID" value="SVC17931.1"/>
    <property type="molecule type" value="Genomic_DNA"/>
</dbReference>
<evidence type="ECO:0000313" key="3">
    <source>
        <dbReference type="EMBL" id="SVC17931.1"/>
    </source>
</evidence>